<evidence type="ECO:0008006" key="10">
    <source>
        <dbReference type="Google" id="ProtNLM"/>
    </source>
</evidence>
<accession>A0AAV5K294</accession>
<sequence length="615" mass="71512">MLSLRDLADTIVKKLKNPIFVGAELYGRKNNGLSPCRVLKAMEDSADETRYEIGWLDRNRKLRERAILNAEDLVWKKTPFSRNFFKSFIRESTCRSIPWMLHEKLAHRHGISTNPPEELQGKYSFKDGKLVSMKKKRKNKSRESEEQFNEENGASKRMKIESEKPNEDLIKYPIDDLLVQPGPDDPVFTDRPSPSREFSVPMDCVGNLLMVWDFCSSFGRLLHLSPFSMEDFENAICHKESNLVLSMEIHSALLLFLMKDNGEFSSAVQKRKRKPKISLVTWTEYLCDFLELIDIPDLCSNITTIKRGHYGLLNANAKLGILQELVNEALQTDLFREKLDQHIEQRQVLGANQRGEALEEARKKRAEKEQLKSEHDLNGLVNGHGLESSRSNLHVSINHNHRKENGDITEKKNGVISSSRQSSPSDDSGSKPLEILSKKTDKKQDNDAEMPAESEESSGKEAIKQLRVDKKDTGERKSKEQRREYYEREMEKRIIRTNSLGKDRDYNRYWWFKHDGRIFVESLDAKQWGYYSSREELDALMGSLNRKGERERALHKQLEKFHNKMSMELQKRSKDLAHRMEAEEAVLRRSTRVRAPPRENPANAFLRYVNKWKED</sequence>
<reference evidence="8 9" key="1">
    <citation type="journal article" date="2021" name="Commun. Biol.">
        <title>The genome of Shorea leprosula (Dipterocarpaceae) highlights the ecological relevance of drought in aseasonal tropical rainforests.</title>
        <authorList>
            <person name="Ng K.K.S."/>
            <person name="Kobayashi M.J."/>
            <person name="Fawcett J.A."/>
            <person name="Hatakeyama M."/>
            <person name="Paape T."/>
            <person name="Ng C.H."/>
            <person name="Ang C.C."/>
            <person name="Tnah L.H."/>
            <person name="Lee C.T."/>
            <person name="Nishiyama T."/>
            <person name="Sese J."/>
            <person name="O'Brien M.J."/>
            <person name="Copetti D."/>
            <person name="Mohd Noor M.I."/>
            <person name="Ong R.C."/>
            <person name="Putra M."/>
            <person name="Sireger I.Z."/>
            <person name="Indrioko S."/>
            <person name="Kosugi Y."/>
            <person name="Izuno A."/>
            <person name="Isagi Y."/>
            <person name="Lee S.L."/>
            <person name="Shimizu K.K."/>
        </authorList>
    </citation>
    <scope>NUCLEOTIDE SEQUENCE [LARGE SCALE GENOMIC DNA]</scope>
    <source>
        <strain evidence="8">214</strain>
    </source>
</reference>
<proteinExistence type="predicted"/>
<keyword evidence="3 4" id="KW-0539">Nucleus</keyword>
<feature type="region of interest" description="Disordered" evidence="5">
    <location>
        <begin position="132"/>
        <end position="162"/>
    </location>
</feature>
<dbReference type="InterPro" id="IPR028941">
    <property type="entry name" value="WHIM2_dom"/>
</dbReference>
<name>A0AAV5K294_9ROSI</name>
<feature type="compositionally biased region" description="Basic and acidic residues" evidence="5">
    <location>
        <begin position="356"/>
        <end position="377"/>
    </location>
</feature>
<dbReference type="PANTHER" id="PTHR15546:SF2">
    <property type="entry name" value="DDT DOMAIN-CONTAINING PROTEIN DDB_G0282237"/>
    <property type="match status" value="1"/>
</dbReference>
<keyword evidence="9" id="KW-1185">Reference proteome</keyword>
<dbReference type="PANTHER" id="PTHR15546">
    <property type="entry name" value="BROMODOMAIN ADJACENT TO ZINC FINGER DOMAIN, 2A"/>
    <property type="match status" value="1"/>
</dbReference>
<evidence type="ECO:0000259" key="7">
    <source>
        <dbReference type="PROSITE" id="PS51136"/>
    </source>
</evidence>
<evidence type="ECO:0000256" key="4">
    <source>
        <dbReference type="PROSITE-ProRule" id="PRU00475"/>
    </source>
</evidence>
<evidence type="ECO:0000313" key="9">
    <source>
        <dbReference type="Proteomes" id="UP001054252"/>
    </source>
</evidence>
<keyword evidence="2" id="KW-0175">Coiled coil</keyword>
<dbReference type="Pfam" id="PF15612">
    <property type="entry name" value="WHIM1"/>
    <property type="match status" value="1"/>
</dbReference>
<dbReference type="InterPro" id="IPR028942">
    <property type="entry name" value="WHIM1_dom"/>
</dbReference>
<feature type="compositionally biased region" description="Basic and acidic residues" evidence="5">
    <location>
        <begin position="436"/>
        <end position="446"/>
    </location>
</feature>
<comment type="caution">
    <text evidence="8">The sequence shown here is derived from an EMBL/GenBank/DDBJ whole genome shotgun (WGS) entry which is preliminary data.</text>
</comment>
<dbReference type="Pfam" id="PF15613">
    <property type="entry name" value="WSD"/>
    <property type="match status" value="1"/>
</dbReference>
<dbReference type="Proteomes" id="UP001054252">
    <property type="component" value="Unassembled WGS sequence"/>
</dbReference>
<dbReference type="GO" id="GO:0000785">
    <property type="term" value="C:chromatin"/>
    <property type="evidence" value="ECO:0007669"/>
    <property type="project" value="UniProtKB-ARBA"/>
</dbReference>
<evidence type="ECO:0000256" key="1">
    <source>
        <dbReference type="ARBA" id="ARBA00004123"/>
    </source>
</evidence>
<dbReference type="Pfam" id="PF02791">
    <property type="entry name" value="DDT"/>
    <property type="match status" value="1"/>
</dbReference>
<dbReference type="InterPro" id="IPR013136">
    <property type="entry name" value="WSTF_Acf1_Cbp146"/>
</dbReference>
<feature type="region of interest" description="Disordered" evidence="5">
    <location>
        <begin position="400"/>
        <end position="484"/>
    </location>
</feature>
<feature type="region of interest" description="Disordered" evidence="5">
    <location>
        <begin position="353"/>
        <end position="387"/>
    </location>
</feature>
<dbReference type="PROSITE" id="PS50827">
    <property type="entry name" value="DDT"/>
    <property type="match status" value="1"/>
</dbReference>
<gene>
    <name evidence="8" type="ORF">SLEP1_g29208</name>
</gene>
<dbReference type="SMART" id="SM00571">
    <property type="entry name" value="DDT"/>
    <property type="match status" value="1"/>
</dbReference>
<organism evidence="8 9">
    <name type="scientific">Rubroshorea leprosula</name>
    <dbReference type="NCBI Taxonomy" id="152421"/>
    <lineage>
        <taxon>Eukaryota</taxon>
        <taxon>Viridiplantae</taxon>
        <taxon>Streptophyta</taxon>
        <taxon>Embryophyta</taxon>
        <taxon>Tracheophyta</taxon>
        <taxon>Spermatophyta</taxon>
        <taxon>Magnoliopsida</taxon>
        <taxon>eudicotyledons</taxon>
        <taxon>Gunneridae</taxon>
        <taxon>Pentapetalae</taxon>
        <taxon>rosids</taxon>
        <taxon>malvids</taxon>
        <taxon>Malvales</taxon>
        <taxon>Dipterocarpaceae</taxon>
        <taxon>Rubroshorea</taxon>
    </lineage>
</organism>
<dbReference type="PROSITE" id="PS51136">
    <property type="entry name" value="WAC"/>
    <property type="match status" value="1"/>
</dbReference>
<feature type="domain" description="DDT" evidence="6">
    <location>
        <begin position="202"/>
        <end position="263"/>
    </location>
</feature>
<dbReference type="EMBL" id="BPVZ01000051">
    <property type="protein sequence ID" value="GKV18883.1"/>
    <property type="molecule type" value="Genomic_DNA"/>
</dbReference>
<evidence type="ECO:0000256" key="3">
    <source>
        <dbReference type="ARBA" id="ARBA00023242"/>
    </source>
</evidence>
<evidence type="ECO:0000256" key="5">
    <source>
        <dbReference type="SAM" id="MobiDB-lite"/>
    </source>
</evidence>
<dbReference type="AlphaFoldDB" id="A0AAV5K294"/>
<evidence type="ECO:0000313" key="8">
    <source>
        <dbReference type="EMBL" id="GKV18883.1"/>
    </source>
</evidence>
<feature type="domain" description="WAC" evidence="7">
    <location>
        <begin position="1"/>
        <end position="31"/>
    </location>
</feature>
<feature type="compositionally biased region" description="Low complexity" evidence="5">
    <location>
        <begin position="417"/>
        <end position="427"/>
    </location>
</feature>
<feature type="compositionally biased region" description="Basic and acidic residues" evidence="5">
    <location>
        <begin position="457"/>
        <end position="484"/>
    </location>
</feature>
<dbReference type="InterPro" id="IPR053271">
    <property type="entry name" value="DDT_domain"/>
</dbReference>
<evidence type="ECO:0000259" key="6">
    <source>
        <dbReference type="PROSITE" id="PS50827"/>
    </source>
</evidence>
<dbReference type="InterPro" id="IPR018501">
    <property type="entry name" value="DDT_dom"/>
</dbReference>
<evidence type="ECO:0000256" key="2">
    <source>
        <dbReference type="ARBA" id="ARBA00023054"/>
    </source>
</evidence>
<protein>
    <recommendedName>
        <fullName evidence="10">DDT domain-containing protein</fullName>
    </recommendedName>
</protein>
<feature type="compositionally biased region" description="Basic and acidic residues" evidence="5">
    <location>
        <begin position="403"/>
        <end position="413"/>
    </location>
</feature>
<dbReference type="GO" id="GO:0005634">
    <property type="term" value="C:nucleus"/>
    <property type="evidence" value="ECO:0007669"/>
    <property type="project" value="UniProtKB-SubCell"/>
</dbReference>
<comment type="subcellular location">
    <subcellularLocation>
        <location evidence="1 4">Nucleus</location>
    </subcellularLocation>
</comment>
<feature type="compositionally biased region" description="Acidic residues" evidence="5">
    <location>
        <begin position="447"/>
        <end position="456"/>
    </location>
</feature>